<dbReference type="HOGENOM" id="CLU_1317248_0_0_1"/>
<name>A0A0E0IQH4_ORYNI</name>
<proteinExistence type="predicted"/>
<evidence type="ECO:0000256" key="1">
    <source>
        <dbReference type="SAM" id="MobiDB-lite"/>
    </source>
</evidence>
<dbReference type="AlphaFoldDB" id="A0A0E0IQH4"/>
<accession>A0A0E0IQH4</accession>
<dbReference type="OMA" id="MTIDIAE"/>
<evidence type="ECO:0000313" key="2">
    <source>
        <dbReference type="EnsemblPlants" id="ONIVA10G04990.1"/>
    </source>
</evidence>
<dbReference type="Proteomes" id="UP000006591">
    <property type="component" value="Chromosome 10"/>
</dbReference>
<protein>
    <submittedName>
        <fullName evidence="2">Uncharacterized protein</fullName>
    </submittedName>
</protein>
<feature type="compositionally biased region" description="Basic residues" evidence="1">
    <location>
        <begin position="39"/>
        <end position="51"/>
    </location>
</feature>
<feature type="region of interest" description="Disordered" evidence="1">
    <location>
        <begin position="28"/>
        <end position="57"/>
    </location>
</feature>
<organism evidence="2">
    <name type="scientific">Oryza nivara</name>
    <name type="common">Indian wild rice</name>
    <name type="synonym">Oryza sativa f. spontanea</name>
    <dbReference type="NCBI Taxonomy" id="4536"/>
    <lineage>
        <taxon>Eukaryota</taxon>
        <taxon>Viridiplantae</taxon>
        <taxon>Streptophyta</taxon>
        <taxon>Embryophyta</taxon>
        <taxon>Tracheophyta</taxon>
        <taxon>Spermatophyta</taxon>
        <taxon>Magnoliopsida</taxon>
        <taxon>Liliopsida</taxon>
        <taxon>Poales</taxon>
        <taxon>Poaceae</taxon>
        <taxon>BOP clade</taxon>
        <taxon>Oryzoideae</taxon>
        <taxon>Oryzeae</taxon>
        <taxon>Oryzinae</taxon>
        <taxon>Oryza</taxon>
    </lineage>
</organism>
<evidence type="ECO:0000313" key="3">
    <source>
        <dbReference type="Proteomes" id="UP000006591"/>
    </source>
</evidence>
<keyword evidence="3" id="KW-1185">Reference proteome</keyword>
<dbReference type="Gramene" id="ONIVA10G04990.1">
    <property type="protein sequence ID" value="ONIVA10G04990.1"/>
    <property type="gene ID" value="ONIVA10G04990"/>
</dbReference>
<dbReference type="EnsemblPlants" id="ONIVA10G04990.1">
    <property type="protein sequence ID" value="ONIVA10G04990.1"/>
    <property type="gene ID" value="ONIVA10G04990"/>
</dbReference>
<reference evidence="2" key="2">
    <citation type="submission" date="2018-04" db="EMBL/GenBank/DDBJ databases">
        <title>OnivRS2 (Oryza nivara Reference Sequence Version 2).</title>
        <authorList>
            <person name="Zhang J."/>
            <person name="Kudrna D."/>
            <person name="Lee S."/>
            <person name="Talag J."/>
            <person name="Rajasekar S."/>
            <person name="Welchert J."/>
            <person name="Hsing Y.-I."/>
            <person name="Wing R.A."/>
        </authorList>
    </citation>
    <scope>NUCLEOTIDE SEQUENCE [LARGE SCALE GENOMIC DNA]</scope>
</reference>
<sequence length="189" mass="21353">MKRKGKMPEKVRSVKFMGLQQECEIVLDQSQLSEGPTTRSKRRKSTRRRQKTWPQEPPLVTKQSVLTHCSPKFAHDACRALSPTHRQALAALCLGELAKMTLNDLEQPDRTCWLMDRTNPKSMTIDISENKKIVKTVLGVLLGGDPLQLPDQDIMSDALSDLAIELDLPPKSEITASRLIEEIKNRPKD</sequence>
<dbReference type="eggNOG" id="ENOG502R40T">
    <property type="taxonomic scope" value="Eukaryota"/>
</dbReference>
<dbReference type="STRING" id="4536.A0A0E0IQH4"/>
<reference evidence="2" key="1">
    <citation type="submission" date="2015-04" db="UniProtKB">
        <authorList>
            <consortium name="EnsemblPlants"/>
        </authorList>
    </citation>
    <scope>IDENTIFICATION</scope>
    <source>
        <strain evidence="2">SL10</strain>
    </source>
</reference>